<dbReference type="EMBL" id="CADCTW010000121">
    <property type="protein sequence ID" value="CAA9331052.1"/>
    <property type="molecule type" value="Genomic_DNA"/>
</dbReference>
<evidence type="ECO:0000256" key="1">
    <source>
        <dbReference type="SAM" id="MobiDB-lite"/>
    </source>
</evidence>
<name>A0A6J4LK23_9BACT</name>
<proteinExistence type="predicted"/>
<feature type="non-terminal residue" evidence="2">
    <location>
        <position position="180"/>
    </location>
</feature>
<gene>
    <name evidence="2" type="ORF">AVDCRST_MAG68-2467</name>
</gene>
<dbReference type="AlphaFoldDB" id="A0A6J4LK23"/>
<protein>
    <submittedName>
        <fullName evidence="2">Uncharacterized protein</fullName>
    </submittedName>
</protein>
<accession>A0A6J4LK23</accession>
<feature type="compositionally biased region" description="Low complexity" evidence="1">
    <location>
        <begin position="21"/>
        <end position="30"/>
    </location>
</feature>
<feature type="region of interest" description="Disordered" evidence="1">
    <location>
        <begin position="1"/>
        <end position="180"/>
    </location>
</feature>
<feature type="compositionally biased region" description="Basic residues" evidence="1">
    <location>
        <begin position="39"/>
        <end position="49"/>
    </location>
</feature>
<organism evidence="2">
    <name type="scientific">uncultured Gemmatimonadota bacterium</name>
    <dbReference type="NCBI Taxonomy" id="203437"/>
    <lineage>
        <taxon>Bacteria</taxon>
        <taxon>Pseudomonadati</taxon>
        <taxon>Gemmatimonadota</taxon>
        <taxon>environmental samples</taxon>
    </lineage>
</organism>
<sequence>EVHRTPLGARRPRSRARRGAAGHPAAVAAAGDGGEPHRGAARRARHAPRRPAGPPGRRGEVPPRLHQPAADAGASGALEPDRARDGLRARFGAHRPHGCAGRVLHRRRQDLLRAADGNRGSERPQRDARGRAGEVHARAMDRRRFRGSRGHGRRGVRRPLRGFGRDGQHGLARGRTQRAV</sequence>
<feature type="compositionally biased region" description="Basic and acidic residues" evidence="1">
    <location>
        <begin position="119"/>
        <end position="142"/>
    </location>
</feature>
<feature type="compositionally biased region" description="Basic residues" evidence="1">
    <location>
        <begin position="10"/>
        <end position="20"/>
    </location>
</feature>
<feature type="compositionally biased region" description="Basic and acidic residues" evidence="1">
    <location>
        <begin position="79"/>
        <end position="88"/>
    </location>
</feature>
<feature type="compositionally biased region" description="Basic residues" evidence="1">
    <location>
        <begin position="143"/>
        <end position="160"/>
    </location>
</feature>
<evidence type="ECO:0000313" key="2">
    <source>
        <dbReference type="EMBL" id="CAA9331052.1"/>
    </source>
</evidence>
<feature type="non-terminal residue" evidence="2">
    <location>
        <position position="1"/>
    </location>
</feature>
<reference evidence="2" key="1">
    <citation type="submission" date="2020-02" db="EMBL/GenBank/DDBJ databases">
        <authorList>
            <person name="Meier V. D."/>
        </authorList>
    </citation>
    <scope>NUCLEOTIDE SEQUENCE</scope>
    <source>
        <strain evidence="2">AVDCRST_MAG68</strain>
    </source>
</reference>
<feature type="compositionally biased region" description="Basic residues" evidence="1">
    <location>
        <begin position="91"/>
        <end position="108"/>
    </location>
</feature>